<organism evidence="1 2">
    <name type="scientific">Aristaeella lactis</name>
    <dbReference type="NCBI Taxonomy" id="3046383"/>
    <lineage>
        <taxon>Bacteria</taxon>
        <taxon>Bacillati</taxon>
        <taxon>Bacillota</taxon>
        <taxon>Clostridia</taxon>
        <taxon>Eubacteriales</taxon>
        <taxon>Aristaeellaceae</taxon>
        <taxon>Aristaeella</taxon>
    </lineage>
</organism>
<comment type="caution">
    <text evidence="1">The sequence shown here is derived from an EMBL/GenBank/DDBJ whole genome shotgun (WGS) entry which is preliminary data.</text>
</comment>
<gene>
    <name evidence="1" type="ORF">SAMN06297397_0883</name>
</gene>
<dbReference type="Proteomes" id="UP000192328">
    <property type="component" value="Unassembled WGS sequence"/>
</dbReference>
<keyword evidence="2" id="KW-1185">Reference proteome</keyword>
<reference evidence="1" key="1">
    <citation type="submission" date="2017-04" db="EMBL/GenBank/DDBJ databases">
        <authorList>
            <person name="Varghese N."/>
            <person name="Submissions S."/>
        </authorList>
    </citation>
    <scope>NUCLEOTIDE SEQUENCE</scope>
    <source>
        <strain evidence="1">WTE2008</strain>
    </source>
</reference>
<proteinExistence type="predicted"/>
<dbReference type="EMBL" id="FWXZ01000001">
    <property type="protein sequence ID" value="SMC42720.1"/>
    <property type="molecule type" value="Genomic_DNA"/>
</dbReference>
<protein>
    <submittedName>
        <fullName evidence="1">4-hydroxy 2-oxovalerate aldolase</fullName>
    </submittedName>
</protein>
<evidence type="ECO:0000313" key="1">
    <source>
        <dbReference type="EMBL" id="SMC42720.1"/>
    </source>
</evidence>
<sequence>MTVDGIKVFDATLRDGGLVNDFYFDDQFVKALYKANIEAGIDYMEFGYRASKKQFDPAKFGKWKFTSDEDVWAAIGEKDPRMKLSIMVDVGRTDFREDIKPRNESPIDLFRVATYIDTIPEACEMINYISGLGYETTCNLMAISKCTDEQIAQALYQLAQTPALAVYIVDSYGALYPKQTRKLTRLFHNILSPAGKEVGIHGHNNQQCAFANTLEAKELGAKWLDGTVYGMGRGAGNCHSEALLGYLDGKKYHVEPILNLISEWMLPIKQSGIEWGYNTSYMLTGLTNQHPRTAIAATKKKDTQFAEQLKFLSYQ</sequence>
<accession>A0AC61PJ99</accession>
<evidence type="ECO:0000313" key="2">
    <source>
        <dbReference type="Proteomes" id="UP000192328"/>
    </source>
</evidence>
<name>A0AC61PJ99_9FIRM</name>